<sequence length="531" mass="55113">MSVPAGTGKLVRLILRRDRWLLPLWLLLALFPVSAVNSLGDLYPTAAERQDFAAEMEGNSALMVLYGRLYGSDLGELAVWRAGFMPVFFGLLALLFVIRHTRTEEESGRRELVGAASVDRRAPLAAALAVAFLVALVAMVLVGTTVQGQGLPAAGSWAFGAQYLVVGAVFAAVGGVAAQLTTSALTARGIAVAVLGVFFALRGVGDSSGQRGGAASWVSWTSPFGWANQLRPFDGDRWWVLAVPLAAVVVLVAAAHVLSARRDLGAGLLPDRLGPPEAAPSLRSPLALAWRIQRGAQISWLAGFAVAGLVYGGLAKTVAEGLEDNPNKKLEDALARLGGQGGLIDTWLASMLNFMAIAAAAYAIQAVLRLRAEETSLRAESLLATGVARLRWAAGHLVFAVAGPVVVLLVAGLGAGLASGDPGRQIPRLLGASAAQLPAVWVLVAVGLLVFGRLPRLSPIAWGALGVCVMLGQVGALLELSQWVLDVSPFTHTPKLPGGDPSVTPLVSLTAVALAVGAAGLAALRRRDLPA</sequence>
<protein>
    <submittedName>
        <fullName evidence="2">ABC transporter permease</fullName>
    </submittedName>
</protein>
<feature type="transmembrane region" description="Helical" evidence="1">
    <location>
        <begin position="347"/>
        <end position="368"/>
    </location>
</feature>
<keyword evidence="1" id="KW-0472">Membrane</keyword>
<keyword evidence="1" id="KW-1133">Transmembrane helix</keyword>
<feature type="transmembrane region" description="Helical" evidence="1">
    <location>
        <begin position="397"/>
        <end position="417"/>
    </location>
</feature>
<keyword evidence="1" id="KW-0812">Transmembrane</keyword>
<gene>
    <name evidence="2" type="ORF">AGRA3207_007766</name>
</gene>
<evidence type="ECO:0000256" key="1">
    <source>
        <dbReference type="SAM" id="Phobius"/>
    </source>
</evidence>
<dbReference type="EMBL" id="CP059572">
    <property type="protein sequence ID" value="QXJ26154.1"/>
    <property type="molecule type" value="Genomic_DNA"/>
</dbReference>
<feature type="transmembrane region" description="Helical" evidence="1">
    <location>
        <begin position="154"/>
        <end position="178"/>
    </location>
</feature>
<feature type="transmembrane region" description="Helical" evidence="1">
    <location>
        <begin position="78"/>
        <end position="101"/>
    </location>
</feature>
<feature type="transmembrane region" description="Helical" evidence="1">
    <location>
        <begin position="298"/>
        <end position="319"/>
    </location>
</feature>
<evidence type="ECO:0000313" key="2">
    <source>
        <dbReference type="EMBL" id="QXJ26154.1"/>
    </source>
</evidence>
<feature type="transmembrane region" description="Helical" evidence="1">
    <location>
        <begin position="238"/>
        <end position="258"/>
    </location>
</feature>
<feature type="transmembrane region" description="Helical" evidence="1">
    <location>
        <begin position="505"/>
        <end position="524"/>
    </location>
</feature>
<keyword evidence="3" id="KW-1185">Reference proteome</keyword>
<name>A0ABX8R7B2_9ACTN</name>
<accession>A0ABX8R7B2</accession>
<dbReference type="RefSeq" id="WP_231332383.1">
    <property type="nucleotide sequence ID" value="NZ_CP059572.1"/>
</dbReference>
<feature type="transmembrane region" description="Helical" evidence="1">
    <location>
        <begin position="185"/>
        <end position="204"/>
    </location>
</feature>
<organism evidence="2 3">
    <name type="scientific">Actinomadura graeca</name>
    <dbReference type="NCBI Taxonomy" id="2750812"/>
    <lineage>
        <taxon>Bacteria</taxon>
        <taxon>Bacillati</taxon>
        <taxon>Actinomycetota</taxon>
        <taxon>Actinomycetes</taxon>
        <taxon>Streptosporangiales</taxon>
        <taxon>Thermomonosporaceae</taxon>
        <taxon>Actinomadura</taxon>
    </lineage>
</organism>
<feature type="transmembrane region" description="Helical" evidence="1">
    <location>
        <begin position="122"/>
        <end position="142"/>
    </location>
</feature>
<feature type="transmembrane region" description="Helical" evidence="1">
    <location>
        <begin position="463"/>
        <end position="485"/>
    </location>
</feature>
<feature type="transmembrane region" description="Helical" evidence="1">
    <location>
        <begin position="429"/>
        <end position="451"/>
    </location>
</feature>
<dbReference type="Proteomes" id="UP001049518">
    <property type="component" value="Chromosome"/>
</dbReference>
<proteinExistence type="predicted"/>
<reference evidence="2" key="1">
    <citation type="submission" date="2020-07" db="EMBL/GenBank/DDBJ databases">
        <authorList>
            <person name="Tarantini F.S."/>
            <person name="Hong K.W."/>
            <person name="Chan K.G."/>
        </authorList>
    </citation>
    <scope>NUCLEOTIDE SEQUENCE</scope>
    <source>
        <strain evidence="2">32-07</strain>
    </source>
</reference>
<evidence type="ECO:0000313" key="3">
    <source>
        <dbReference type="Proteomes" id="UP001049518"/>
    </source>
</evidence>